<reference evidence="1" key="1">
    <citation type="submission" date="2020-06" db="EMBL/GenBank/DDBJ databases">
        <title>WGS assembly of Ceratodon purpureus strain R40.</title>
        <authorList>
            <person name="Carey S.B."/>
            <person name="Jenkins J."/>
            <person name="Shu S."/>
            <person name="Lovell J.T."/>
            <person name="Sreedasyam A."/>
            <person name="Maumus F."/>
            <person name="Tiley G.P."/>
            <person name="Fernandez-Pozo N."/>
            <person name="Barry K."/>
            <person name="Chen C."/>
            <person name="Wang M."/>
            <person name="Lipzen A."/>
            <person name="Daum C."/>
            <person name="Saski C.A."/>
            <person name="Payton A.C."/>
            <person name="Mcbreen J.C."/>
            <person name="Conrad R.E."/>
            <person name="Kollar L.M."/>
            <person name="Olsson S."/>
            <person name="Huttunen S."/>
            <person name="Landis J.B."/>
            <person name="Wickett N.J."/>
            <person name="Johnson M.G."/>
            <person name="Rensing S.A."/>
            <person name="Grimwood J."/>
            <person name="Schmutz J."/>
            <person name="Mcdaniel S.F."/>
        </authorList>
    </citation>
    <scope>NUCLEOTIDE SEQUENCE</scope>
    <source>
        <strain evidence="1">R40</strain>
    </source>
</reference>
<evidence type="ECO:0000313" key="1">
    <source>
        <dbReference type="EMBL" id="KAG0583774.1"/>
    </source>
</evidence>
<comment type="caution">
    <text evidence="1">The sequence shown here is derived from an EMBL/GenBank/DDBJ whole genome shotgun (WGS) entry which is preliminary data.</text>
</comment>
<dbReference type="Proteomes" id="UP000822688">
    <property type="component" value="Chromosome 3"/>
</dbReference>
<accession>A0A8T0IIZ8</accession>
<evidence type="ECO:0000313" key="2">
    <source>
        <dbReference type="Proteomes" id="UP000822688"/>
    </source>
</evidence>
<sequence length="96" mass="10883">MLNPAGDQIWSLHHYSATLSGTCLEFLHASPLPKARFHILNFLRRWLASSLITELHVPAMGFLSIVTLDDNRVPIPKPKTSHHDDAITRYRREAAV</sequence>
<dbReference type="AlphaFoldDB" id="A0A8T0IIZ8"/>
<proteinExistence type="predicted"/>
<gene>
    <name evidence="1" type="ORF">KC19_3G162300</name>
</gene>
<keyword evidence="2" id="KW-1185">Reference proteome</keyword>
<organism evidence="1 2">
    <name type="scientific">Ceratodon purpureus</name>
    <name type="common">Fire moss</name>
    <name type="synonym">Dicranum purpureum</name>
    <dbReference type="NCBI Taxonomy" id="3225"/>
    <lineage>
        <taxon>Eukaryota</taxon>
        <taxon>Viridiplantae</taxon>
        <taxon>Streptophyta</taxon>
        <taxon>Embryophyta</taxon>
        <taxon>Bryophyta</taxon>
        <taxon>Bryophytina</taxon>
        <taxon>Bryopsida</taxon>
        <taxon>Dicranidae</taxon>
        <taxon>Pseudoditrichales</taxon>
        <taxon>Ditrichaceae</taxon>
        <taxon>Ceratodon</taxon>
    </lineage>
</organism>
<dbReference type="EMBL" id="CM026423">
    <property type="protein sequence ID" value="KAG0583774.1"/>
    <property type="molecule type" value="Genomic_DNA"/>
</dbReference>
<name>A0A8T0IIZ8_CERPU</name>
<protein>
    <submittedName>
        <fullName evidence="1">Uncharacterized protein</fullName>
    </submittedName>
</protein>